<sequence>MHKLFFLFYYESNSVLLALLCVTLTKPILYFKSRVRINDNTNYSTTATPALTTLNLSSTTTTRTTTSLTITTSISTTTSGFYPTTKTPAVSTVKSSTSSLTFTTTISTTKSAVYHPTTTSYETTTVSIVETEGECEFMNELLERSICFLDDRYPLKHCHQSDIGYYKLDGICVKPIYMDWTLCGNYLHWQECDNDEAEEPELIAEWCRETNAIV</sequence>
<dbReference type="Proteomes" id="UP000001307">
    <property type="component" value="Unassembled WGS sequence"/>
</dbReference>
<accession>E4XMV3</accession>
<organism evidence="1">
    <name type="scientific">Oikopleura dioica</name>
    <name type="common">Tunicate</name>
    <dbReference type="NCBI Taxonomy" id="34765"/>
    <lineage>
        <taxon>Eukaryota</taxon>
        <taxon>Metazoa</taxon>
        <taxon>Chordata</taxon>
        <taxon>Tunicata</taxon>
        <taxon>Appendicularia</taxon>
        <taxon>Copelata</taxon>
        <taxon>Oikopleuridae</taxon>
        <taxon>Oikopleura</taxon>
    </lineage>
</organism>
<evidence type="ECO:0000313" key="1">
    <source>
        <dbReference type="EMBL" id="CBY11249.1"/>
    </source>
</evidence>
<evidence type="ECO:0000313" key="2">
    <source>
        <dbReference type="Proteomes" id="UP000001307"/>
    </source>
</evidence>
<proteinExistence type="predicted"/>
<reference evidence="1" key="1">
    <citation type="journal article" date="2010" name="Science">
        <title>Plasticity of animal genome architecture unmasked by rapid evolution of a pelagic tunicate.</title>
        <authorList>
            <person name="Denoeud F."/>
            <person name="Henriet S."/>
            <person name="Mungpakdee S."/>
            <person name="Aury J.M."/>
            <person name="Da Silva C."/>
            <person name="Brinkmann H."/>
            <person name="Mikhaleva J."/>
            <person name="Olsen L.C."/>
            <person name="Jubin C."/>
            <person name="Canestro C."/>
            <person name="Bouquet J.M."/>
            <person name="Danks G."/>
            <person name="Poulain J."/>
            <person name="Campsteijn C."/>
            <person name="Adamski M."/>
            <person name="Cross I."/>
            <person name="Yadetie F."/>
            <person name="Muffato M."/>
            <person name="Louis A."/>
            <person name="Butcher S."/>
            <person name="Tsagkogeorga G."/>
            <person name="Konrad A."/>
            <person name="Singh S."/>
            <person name="Jensen M.F."/>
            <person name="Cong E.H."/>
            <person name="Eikeseth-Otteraa H."/>
            <person name="Noel B."/>
            <person name="Anthouard V."/>
            <person name="Porcel B.M."/>
            <person name="Kachouri-Lafond R."/>
            <person name="Nishino A."/>
            <person name="Ugolini M."/>
            <person name="Chourrout P."/>
            <person name="Nishida H."/>
            <person name="Aasland R."/>
            <person name="Huzurbazar S."/>
            <person name="Westhof E."/>
            <person name="Delsuc F."/>
            <person name="Lehrach H."/>
            <person name="Reinhardt R."/>
            <person name="Weissenbach J."/>
            <person name="Roy S.W."/>
            <person name="Artiguenave F."/>
            <person name="Postlethwait J.H."/>
            <person name="Manak J.R."/>
            <person name="Thompson E.M."/>
            <person name="Jaillon O."/>
            <person name="Du Pasquier L."/>
            <person name="Boudinot P."/>
            <person name="Liberles D.A."/>
            <person name="Volff J.N."/>
            <person name="Philippe H."/>
            <person name="Lenhard B."/>
            <person name="Roest Crollius H."/>
            <person name="Wincker P."/>
            <person name="Chourrout D."/>
        </authorList>
    </citation>
    <scope>NUCLEOTIDE SEQUENCE [LARGE SCALE GENOMIC DNA]</scope>
</reference>
<name>E4XMV3_OIKDI</name>
<dbReference type="AlphaFoldDB" id="E4XMV3"/>
<keyword evidence="2" id="KW-1185">Reference proteome</keyword>
<gene>
    <name evidence="1" type="ORF">GSOID_T00015500001</name>
</gene>
<dbReference type="InParanoid" id="E4XMV3"/>
<protein>
    <submittedName>
        <fullName evidence="1">Uncharacterized protein</fullName>
    </submittedName>
</protein>
<dbReference type="EMBL" id="FN653080">
    <property type="protein sequence ID" value="CBY11249.1"/>
    <property type="molecule type" value="Genomic_DNA"/>
</dbReference>